<reference evidence="1 2" key="1">
    <citation type="submission" date="2024-10" db="EMBL/GenBank/DDBJ databases">
        <title>The Natural Products Discovery Center: Release of the First 8490 Sequenced Strains for Exploring Actinobacteria Biosynthetic Diversity.</title>
        <authorList>
            <person name="Kalkreuter E."/>
            <person name="Kautsar S.A."/>
            <person name="Yang D."/>
            <person name="Bader C.D."/>
            <person name="Teijaro C.N."/>
            <person name="Fluegel L."/>
            <person name="Davis C.M."/>
            <person name="Simpson J.R."/>
            <person name="Lauterbach L."/>
            <person name="Steele A.D."/>
            <person name="Gui C."/>
            <person name="Meng S."/>
            <person name="Li G."/>
            <person name="Viehrig K."/>
            <person name="Ye F."/>
            <person name="Su P."/>
            <person name="Kiefer A.F."/>
            <person name="Nichols A."/>
            <person name="Cepeda A.J."/>
            <person name="Yan W."/>
            <person name="Fan B."/>
            <person name="Jiang Y."/>
            <person name="Adhikari A."/>
            <person name="Zheng C.-J."/>
            <person name="Schuster L."/>
            <person name="Cowan T.M."/>
            <person name="Smanski M.J."/>
            <person name="Chevrette M.G."/>
            <person name="De Carvalho L.P.S."/>
            <person name="Shen B."/>
        </authorList>
    </citation>
    <scope>NUCLEOTIDE SEQUENCE [LARGE SCALE GENOMIC DNA]</scope>
    <source>
        <strain evidence="1 2">NPDC050545</strain>
    </source>
</reference>
<keyword evidence="2" id="KW-1185">Reference proteome</keyword>
<dbReference type="EMBL" id="JBITGY010000003">
    <property type="protein sequence ID" value="MFI6497960.1"/>
    <property type="molecule type" value="Genomic_DNA"/>
</dbReference>
<protein>
    <submittedName>
        <fullName evidence="1">Uncharacterized protein</fullName>
    </submittedName>
</protein>
<evidence type="ECO:0000313" key="2">
    <source>
        <dbReference type="Proteomes" id="UP001612741"/>
    </source>
</evidence>
<dbReference type="Proteomes" id="UP001612741">
    <property type="component" value="Unassembled WGS sequence"/>
</dbReference>
<organism evidence="1 2">
    <name type="scientific">Nonomuraea typhae</name>
    <dbReference type="NCBI Taxonomy" id="2603600"/>
    <lineage>
        <taxon>Bacteria</taxon>
        <taxon>Bacillati</taxon>
        <taxon>Actinomycetota</taxon>
        <taxon>Actinomycetes</taxon>
        <taxon>Streptosporangiales</taxon>
        <taxon>Streptosporangiaceae</taxon>
        <taxon>Nonomuraea</taxon>
    </lineage>
</organism>
<comment type="caution">
    <text evidence="1">The sequence shown here is derived from an EMBL/GenBank/DDBJ whole genome shotgun (WGS) entry which is preliminary data.</text>
</comment>
<dbReference type="RefSeq" id="WP_397081221.1">
    <property type="nucleotide sequence ID" value="NZ_JBITGY010000003.1"/>
</dbReference>
<evidence type="ECO:0000313" key="1">
    <source>
        <dbReference type="EMBL" id="MFI6497960.1"/>
    </source>
</evidence>
<accession>A0ABW7YQS6</accession>
<sequence length="72" mass="8036">MRSQLLAFKLSKPIETHPSGGTWNGEAKAVAGWYCTKNSCCWNHCEVGYYGGTSLECREMAYGLGRLKCDRN</sequence>
<proteinExistence type="predicted"/>
<name>A0ABW7YQS6_9ACTN</name>
<gene>
    <name evidence="1" type="ORF">ACIBG2_11270</name>
</gene>